<dbReference type="GO" id="GO:0000815">
    <property type="term" value="C:ESCRT III complex"/>
    <property type="evidence" value="ECO:0007669"/>
    <property type="project" value="TreeGrafter"/>
</dbReference>
<keyword evidence="6" id="KW-0472">Membrane</keyword>
<dbReference type="Pfam" id="PF03357">
    <property type="entry name" value="Snf7"/>
    <property type="match status" value="1"/>
</dbReference>
<evidence type="ECO:0000313" key="8">
    <source>
        <dbReference type="EMBL" id="KAK1936867.1"/>
    </source>
</evidence>
<feature type="region of interest" description="Disordered" evidence="7">
    <location>
        <begin position="172"/>
        <end position="204"/>
    </location>
</feature>
<keyword evidence="5" id="KW-0653">Protein transport</keyword>
<gene>
    <name evidence="8" type="ORF">X943_002088</name>
</gene>
<keyword evidence="9" id="KW-1185">Reference proteome</keyword>
<dbReference type="PANTHER" id="PTHR22761">
    <property type="entry name" value="CHARGED MULTIVESICULAR BODY PROTEIN"/>
    <property type="match status" value="1"/>
</dbReference>
<evidence type="ECO:0000256" key="3">
    <source>
        <dbReference type="ARBA" id="ARBA00022448"/>
    </source>
</evidence>
<comment type="subcellular location">
    <subcellularLocation>
        <location evidence="1">Endosome membrane</location>
    </subcellularLocation>
</comment>
<evidence type="ECO:0000256" key="5">
    <source>
        <dbReference type="ARBA" id="ARBA00022927"/>
    </source>
</evidence>
<organism evidence="8 9">
    <name type="scientific">Babesia divergens</name>
    <dbReference type="NCBI Taxonomy" id="32595"/>
    <lineage>
        <taxon>Eukaryota</taxon>
        <taxon>Sar</taxon>
        <taxon>Alveolata</taxon>
        <taxon>Apicomplexa</taxon>
        <taxon>Aconoidasida</taxon>
        <taxon>Piroplasmida</taxon>
        <taxon>Babesiidae</taxon>
        <taxon>Babesia</taxon>
    </lineage>
</organism>
<keyword evidence="3" id="KW-0813">Transport</keyword>
<evidence type="ECO:0000256" key="1">
    <source>
        <dbReference type="ARBA" id="ARBA00004608"/>
    </source>
</evidence>
<proteinExistence type="inferred from homology"/>
<dbReference type="EMBL" id="JAHBMH010000034">
    <property type="protein sequence ID" value="KAK1936867.1"/>
    <property type="molecule type" value="Genomic_DNA"/>
</dbReference>
<reference evidence="8" key="2">
    <citation type="submission" date="2021-05" db="EMBL/GenBank/DDBJ databases">
        <authorList>
            <person name="Pain A."/>
        </authorList>
    </citation>
    <scope>NUCLEOTIDE SEQUENCE</scope>
    <source>
        <strain evidence="8">1802A</strain>
    </source>
</reference>
<evidence type="ECO:0000256" key="4">
    <source>
        <dbReference type="ARBA" id="ARBA00022753"/>
    </source>
</evidence>
<dbReference type="GO" id="GO:0015031">
    <property type="term" value="P:protein transport"/>
    <property type="evidence" value="ECO:0007669"/>
    <property type="project" value="UniProtKB-KW"/>
</dbReference>
<dbReference type="InterPro" id="IPR005024">
    <property type="entry name" value="Snf7_fam"/>
</dbReference>
<dbReference type="Proteomes" id="UP001195914">
    <property type="component" value="Unassembled WGS sequence"/>
</dbReference>
<dbReference type="GO" id="GO:0005771">
    <property type="term" value="C:multivesicular body"/>
    <property type="evidence" value="ECO:0007669"/>
    <property type="project" value="TreeGrafter"/>
</dbReference>
<name>A0AAD9GEE4_BABDI</name>
<dbReference type="GO" id="GO:0006900">
    <property type="term" value="P:vesicle budding from membrane"/>
    <property type="evidence" value="ECO:0007669"/>
    <property type="project" value="TreeGrafter"/>
</dbReference>
<accession>A0AAD9GEE4</accession>
<evidence type="ECO:0000256" key="6">
    <source>
        <dbReference type="ARBA" id="ARBA00023136"/>
    </source>
</evidence>
<evidence type="ECO:0000256" key="2">
    <source>
        <dbReference type="ARBA" id="ARBA00006190"/>
    </source>
</evidence>
<dbReference type="PANTHER" id="PTHR22761:SF5">
    <property type="entry name" value="CHARGED MULTIVESICULAR BODY PROTEIN 6"/>
    <property type="match status" value="1"/>
</dbReference>
<evidence type="ECO:0000313" key="9">
    <source>
        <dbReference type="Proteomes" id="UP001195914"/>
    </source>
</evidence>
<protein>
    <submittedName>
        <fullName evidence="8">Uncharacterized protein</fullName>
    </submittedName>
</protein>
<comment type="similarity">
    <text evidence="2">Belongs to the SNF7 family.</text>
</comment>
<dbReference type="AlphaFoldDB" id="A0AAD9GEE4"/>
<comment type="caution">
    <text evidence="8">The sequence shown here is derived from an EMBL/GenBank/DDBJ whole genome shotgun (WGS) entry which is preliminary data.</text>
</comment>
<reference evidence="8" key="1">
    <citation type="journal article" date="2014" name="Nucleic Acids Res.">
        <title>The evolutionary dynamics of variant antigen genes in Babesia reveal a history of genomic innovation underlying host-parasite interaction.</title>
        <authorList>
            <person name="Jackson A.P."/>
            <person name="Otto T.D."/>
            <person name="Darby A."/>
            <person name="Ramaprasad A."/>
            <person name="Xia D."/>
            <person name="Echaide I.E."/>
            <person name="Farber M."/>
            <person name="Gahlot S."/>
            <person name="Gamble J."/>
            <person name="Gupta D."/>
            <person name="Gupta Y."/>
            <person name="Jackson L."/>
            <person name="Malandrin L."/>
            <person name="Malas T.B."/>
            <person name="Moussa E."/>
            <person name="Nair M."/>
            <person name="Reid A.J."/>
            <person name="Sanders M."/>
            <person name="Sharma J."/>
            <person name="Tracey A."/>
            <person name="Quail M.A."/>
            <person name="Weir W."/>
            <person name="Wastling J.M."/>
            <person name="Hall N."/>
            <person name="Willadsen P."/>
            <person name="Lingelbach K."/>
            <person name="Shiels B."/>
            <person name="Tait A."/>
            <person name="Berriman M."/>
            <person name="Allred D.R."/>
            <person name="Pain A."/>
        </authorList>
    </citation>
    <scope>NUCLEOTIDE SEQUENCE</scope>
    <source>
        <strain evidence="8">1802A</strain>
    </source>
</reference>
<feature type="compositionally biased region" description="Polar residues" evidence="7">
    <location>
        <begin position="172"/>
        <end position="182"/>
    </location>
</feature>
<dbReference type="GO" id="GO:0032511">
    <property type="term" value="P:late endosome to vacuole transport via multivesicular body sorting pathway"/>
    <property type="evidence" value="ECO:0007669"/>
    <property type="project" value="TreeGrafter"/>
</dbReference>
<evidence type="ECO:0000256" key="7">
    <source>
        <dbReference type="SAM" id="MobiDB-lite"/>
    </source>
</evidence>
<sequence>MGNFLSLCVPTGADVDATGRMIQLKGQRDELEEYRILLRNRIRDLDATIVNHYQSGEKDQAFWLLRKKGLLQTQLSRVDGYLYRVLGVISDNEMAQVNMEVYKYLKIGADLLTSLSESIHLDDIELMRAAEERYLEKIGEAHHIMNRNNTPVEEDELLEVLERLSETVAEQQCVTRLSNTSSEDTEKDNISSMESPRTKMPAPI</sequence>
<keyword evidence="4" id="KW-0967">Endosome</keyword>